<dbReference type="PANTHER" id="PTHR13090:SF1">
    <property type="entry name" value="ARGININE-HYDROXYLASE NDUFAF5, MITOCHONDRIAL"/>
    <property type="match status" value="1"/>
</dbReference>
<dbReference type="GO" id="GO:0009102">
    <property type="term" value="P:biotin biosynthetic process"/>
    <property type="evidence" value="ECO:0007669"/>
    <property type="project" value="UniProtKB-UniRule"/>
</dbReference>
<evidence type="ECO:0000256" key="1">
    <source>
        <dbReference type="ARBA" id="ARBA00000852"/>
    </source>
</evidence>
<dbReference type="CDD" id="cd02440">
    <property type="entry name" value="AdoMet_MTases"/>
    <property type="match status" value="1"/>
</dbReference>
<proteinExistence type="inferred from homology"/>
<dbReference type="GO" id="GO:0010340">
    <property type="term" value="F:carboxyl-O-methyltransferase activity"/>
    <property type="evidence" value="ECO:0007669"/>
    <property type="project" value="UniProtKB-UniRule"/>
</dbReference>
<dbReference type="Gene3D" id="3.40.50.150">
    <property type="entry name" value="Vaccinia Virus protein VP39"/>
    <property type="match status" value="1"/>
</dbReference>
<keyword evidence="7 8" id="KW-0093">Biotin biosynthesis</keyword>
<evidence type="ECO:0000256" key="2">
    <source>
        <dbReference type="ARBA" id="ARBA00004746"/>
    </source>
</evidence>
<organism evidence="10 11">
    <name type="scientific">Leucothrix pacifica</name>
    <dbReference type="NCBI Taxonomy" id="1247513"/>
    <lineage>
        <taxon>Bacteria</taxon>
        <taxon>Pseudomonadati</taxon>
        <taxon>Pseudomonadota</taxon>
        <taxon>Gammaproteobacteria</taxon>
        <taxon>Thiotrichales</taxon>
        <taxon>Thiotrichaceae</taxon>
        <taxon>Leucothrix</taxon>
    </lineage>
</organism>
<dbReference type="HAMAP" id="MF_00835">
    <property type="entry name" value="BioC"/>
    <property type="match status" value="1"/>
</dbReference>
<evidence type="ECO:0000256" key="6">
    <source>
        <dbReference type="ARBA" id="ARBA00022691"/>
    </source>
</evidence>
<dbReference type="UniPathway" id="UPA00078"/>
<evidence type="ECO:0000259" key="9">
    <source>
        <dbReference type="Pfam" id="PF08241"/>
    </source>
</evidence>
<dbReference type="EC" id="2.1.1.197" evidence="3 8"/>
<dbReference type="InterPro" id="IPR050602">
    <property type="entry name" value="Malonyl-ACP_OMT"/>
</dbReference>
<keyword evidence="11" id="KW-1185">Reference proteome</keyword>
<dbReference type="GO" id="GO:0032259">
    <property type="term" value="P:methylation"/>
    <property type="evidence" value="ECO:0007669"/>
    <property type="project" value="UniProtKB-KW"/>
</dbReference>
<keyword evidence="4 8" id="KW-0489">Methyltransferase</keyword>
<dbReference type="SUPFAM" id="SSF53335">
    <property type="entry name" value="S-adenosyl-L-methionine-dependent methyltransferases"/>
    <property type="match status" value="1"/>
</dbReference>
<comment type="function">
    <text evidence="8">Converts the free carboxyl group of a malonyl-thioester to its methyl ester by transfer of a methyl group from S-adenosyl-L-methionine (SAM). It allows to synthesize pimeloyl-ACP via the fatty acid synthetic pathway.</text>
</comment>
<dbReference type="GO" id="GO:0102130">
    <property type="term" value="F:malonyl-CoA methyltransferase activity"/>
    <property type="evidence" value="ECO:0007669"/>
    <property type="project" value="UniProtKB-EC"/>
</dbReference>
<feature type="domain" description="Methyltransferase type 11" evidence="9">
    <location>
        <begin position="49"/>
        <end position="146"/>
    </location>
</feature>
<comment type="caution">
    <text evidence="10">The sequence shown here is derived from an EMBL/GenBank/DDBJ whole genome shotgun (WGS) entry which is preliminary data.</text>
</comment>
<evidence type="ECO:0000256" key="8">
    <source>
        <dbReference type="HAMAP-Rule" id="MF_00835"/>
    </source>
</evidence>
<dbReference type="NCBIfam" id="TIGR02072">
    <property type="entry name" value="BioC"/>
    <property type="match status" value="1"/>
</dbReference>
<dbReference type="InterPro" id="IPR011814">
    <property type="entry name" value="BioC"/>
</dbReference>
<keyword evidence="6 8" id="KW-0949">S-adenosyl-L-methionine</keyword>
<evidence type="ECO:0000256" key="4">
    <source>
        <dbReference type="ARBA" id="ARBA00022603"/>
    </source>
</evidence>
<evidence type="ECO:0000313" key="10">
    <source>
        <dbReference type="EMBL" id="PWQ96085.1"/>
    </source>
</evidence>
<dbReference type="InterPro" id="IPR013216">
    <property type="entry name" value="Methyltransf_11"/>
</dbReference>
<dbReference type="AlphaFoldDB" id="A0A317CBL6"/>
<gene>
    <name evidence="8 10" type="primary">bioC</name>
    <name evidence="10" type="ORF">DKW60_13615</name>
</gene>
<comment type="catalytic activity">
    <reaction evidence="1 8">
        <text>malonyl-[ACP] + S-adenosyl-L-methionine = malonyl-[ACP] methyl ester + S-adenosyl-L-homocysteine</text>
        <dbReference type="Rhea" id="RHEA:17105"/>
        <dbReference type="Rhea" id="RHEA-COMP:9623"/>
        <dbReference type="Rhea" id="RHEA-COMP:9954"/>
        <dbReference type="ChEBI" id="CHEBI:57856"/>
        <dbReference type="ChEBI" id="CHEBI:59789"/>
        <dbReference type="ChEBI" id="CHEBI:78449"/>
        <dbReference type="ChEBI" id="CHEBI:78845"/>
        <dbReference type="EC" id="2.1.1.197"/>
    </reaction>
</comment>
<evidence type="ECO:0000256" key="5">
    <source>
        <dbReference type="ARBA" id="ARBA00022679"/>
    </source>
</evidence>
<dbReference type="OrthoDB" id="9760689at2"/>
<accession>A0A317CBL6</accession>
<dbReference type="Pfam" id="PF08241">
    <property type="entry name" value="Methyltransf_11"/>
    <property type="match status" value="1"/>
</dbReference>
<dbReference type="RefSeq" id="WP_109838208.1">
    <property type="nucleotide sequence ID" value="NZ_QGKM01000039.1"/>
</dbReference>
<evidence type="ECO:0000256" key="3">
    <source>
        <dbReference type="ARBA" id="ARBA00012327"/>
    </source>
</evidence>
<evidence type="ECO:0000313" key="11">
    <source>
        <dbReference type="Proteomes" id="UP000245539"/>
    </source>
</evidence>
<comment type="pathway">
    <text evidence="2 8">Cofactor biosynthesis; biotin biosynthesis.</text>
</comment>
<dbReference type="Proteomes" id="UP000245539">
    <property type="component" value="Unassembled WGS sequence"/>
</dbReference>
<reference evidence="10 11" key="1">
    <citation type="submission" date="2018-05" db="EMBL/GenBank/DDBJ databases">
        <title>Leucothrix arctica sp. nov., isolated from Arctic seawater.</title>
        <authorList>
            <person name="Choi A."/>
            <person name="Baek K."/>
        </authorList>
    </citation>
    <scope>NUCLEOTIDE SEQUENCE [LARGE SCALE GENOMIC DNA]</scope>
    <source>
        <strain evidence="10 11">JCM 18388</strain>
    </source>
</reference>
<name>A0A317CBL6_9GAMM</name>
<dbReference type="GO" id="GO:0008757">
    <property type="term" value="F:S-adenosylmethionine-dependent methyltransferase activity"/>
    <property type="evidence" value="ECO:0007669"/>
    <property type="project" value="InterPro"/>
</dbReference>
<dbReference type="PANTHER" id="PTHR13090">
    <property type="entry name" value="ARGININE-HYDROXYLASE NDUFAF5, MITOCHONDRIAL"/>
    <property type="match status" value="1"/>
</dbReference>
<dbReference type="InterPro" id="IPR029063">
    <property type="entry name" value="SAM-dependent_MTases_sf"/>
</dbReference>
<comment type="similarity">
    <text evidence="8">Belongs to the methyltransferase superfamily.</text>
</comment>
<dbReference type="EMBL" id="QGKM01000039">
    <property type="protein sequence ID" value="PWQ96085.1"/>
    <property type="molecule type" value="Genomic_DNA"/>
</dbReference>
<keyword evidence="5 8" id="KW-0808">Transferase</keyword>
<protein>
    <recommendedName>
        <fullName evidence="3 8">Malonyl-[acyl-carrier protein] O-methyltransferase</fullName>
        <shortName evidence="8">Malonyl-ACP O-methyltransferase</shortName>
        <ecNumber evidence="3 8">2.1.1.197</ecNumber>
    </recommendedName>
    <alternativeName>
        <fullName evidence="8">Biotin synthesis protein BioC</fullName>
    </alternativeName>
</protein>
<sequence length="264" mass="29872">MTVYDKNKARLSFDRAAHRYDQSAKLQQQVANHLIELVKQQKTTAAVTLDIGCGTGQVTEAMCELFPQGDVLGLDFSRRMLAQTKTRLALKGFAAELICADADHPPFISNSFDLIVSSLMLQWSNNLGSTLKSYQSMLKDDGKMIFNTFTDGTLTEVKQSWRAVDEQAHTSQFLTKQDLHSIVESAGFSHVEILYDTITMTYPSVREMITEMKQIGASNAHKNRERGLTGKQRFNSFEQAFEDFRQQNGQYPCTWKLAYVICNK</sequence>
<evidence type="ECO:0000256" key="7">
    <source>
        <dbReference type="ARBA" id="ARBA00022756"/>
    </source>
</evidence>